<feature type="transmembrane region" description="Helical" evidence="5">
    <location>
        <begin position="458"/>
        <end position="482"/>
    </location>
</feature>
<feature type="domain" description="ABC transmembrane type-1" evidence="7">
    <location>
        <begin position="262"/>
        <end position="478"/>
    </location>
</feature>
<comment type="function">
    <text evidence="6">Part of the binding-protein-dependent transport system for phosphate; probably responsible for the translocation of the substrate across the membrane.</text>
</comment>
<dbReference type="GO" id="GO:0006817">
    <property type="term" value="P:phosphate ion transport"/>
    <property type="evidence" value="ECO:0007669"/>
    <property type="project" value="UniProtKB-KW"/>
</dbReference>
<gene>
    <name evidence="8" type="ORF">AUC68_02585</name>
</gene>
<comment type="caution">
    <text evidence="8">The sequence shown here is derived from an EMBL/GenBank/DDBJ whole genome shotgun (WGS) entry which is preliminary data.</text>
</comment>
<dbReference type="Proteomes" id="UP000094501">
    <property type="component" value="Unassembled WGS sequence"/>
</dbReference>
<organism evidence="8 9">
    <name type="scientific">Methyloceanibacter methanicus</name>
    <dbReference type="NCBI Taxonomy" id="1774968"/>
    <lineage>
        <taxon>Bacteria</taxon>
        <taxon>Pseudomonadati</taxon>
        <taxon>Pseudomonadota</taxon>
        <taxon>Alphaproteobacteria</taxon>
        <taxon>Hyphomicrobiales</taxon>
        <taxon>Hyphomicrobiaceae</taxon>
        <taxon>Methyloceanibacter</taxon>
    </lineage>
</organism>
<dbReference type="EMBL" id="LPWG01000010">
    <property type="protein sequence ID" value="ODS00037.1"/>
    <property type="molecule type" value="Genomic_DNA"/>
</dbReference>
<feature type="transmembrane region" description="Helical" evidence="5">
    <location>
        <begin position="161"/>
        <end position="181"/>
    </location>
</feature>
<keyword evidence="9" id="KW-1185">Reference proteome</keyword>
<feature type="transmembrane region" description="Helical" evidence="5">
    <location>
        <begin position="337"/>
        <end position="357"/>
    </location>
</feature>
<comment type="similarity">
    <text evidence="6">Belongs to the binding-protein-dependent transport system permease family. CysTW subfamily.</text>
</comment>
<dbReference type="InterPro" id="IPR011864">
    <property type="entry name" value="Phosphate_PstC"/>
</dbReference>
<keyword evidence="2 5" id="KW-0812">Transmembrane</keyword>
<dbReference type="PANTHER" id="PTHR42727:SF1">
    <property type="entry name" value="PHOSPHATE TRANSPORT SYSTEM PERMEASE"/>
    <property type="match status" value="1"/>
</dbReference>
<feature type="transmembrane region" description="Helical" evidence="5">
    <location>
        <begin position="6"/>
        <end position="23"/>
    </location>
</feature>
<evidence type="ECO:0000256" key="3">
    <source>
        <dbReference type="ARBA" id="ARBA00022989"/>
    </source>
</evidence>
<dbReference type="InterPro" id="IPR022182">
    <property type="entry name" value="PstC_N"/>
</dbReference>
<dbReference type="Gene3D" id="1.10.3720.10">
    <property type="entry name" value="MetI-like"/>
    <property type="match status" value="1"/>
</dbReference>
<evidence type="ECO:0000313" key="8">
    <source>
        <dbReference type="EMBL" id="ODS00037.1"/>
    </source>
</evidence>
<reference evidence="8 9" key="1">
    <citation type="journal article" date="2016" name="Environ. Microbiol.">
        <title>New Methyloceanibacter diversity from North Sea sediments includes methanotroph containing solely the soluble methane monooxygenase.</title>
        <authorList>
            <person name="Vekeman B."/>
            <person name="Kerckhof F.M."/>
            <person name="Cremers G."/>
            <person name="de Vos P."/>
            <person name="Vandamme P."/>
            <person name="Boon N."/>
            <person name="Op den Camp H.J."/>
            <person name="Heylen K."/>
        </authorList>
    </citation>
    <scope>NUCLEOTIDE SEQUENCE [LARGE SCALE GENOMIC DNA]</scope>
    <source>
        <strain evidence="8 9">R-67174</strain>
    </source>
</reference>
<dbReference type="CDD" id="cd06261">
    <property type="entry name" value="TM_PBP2"/>
    <property type="match status" value="1"/>
</dbReference>
<dbReference type="InterPro" id="IPR035906">
    <property type="entry name" value="MetI-like_sf"/>
</dbReference>
<evidence type="ECO:0000313" key="9">
    <source>
        <dbReference type="Proteomes" id="UP000094501"/>
    </source>
</evidence>
<feature type="transmembrane region" description="Helical" evidence="5">
    <location>
        <begin position="305"/>
        <end position="325"/>
    </location>
</feature>
<dbReference type="NCBIfam" id="TIGR02138">
    <property type="entry name" value="phosphate_pstC"/>
    <property type="match status" value="1"/>
</dbReference>
<keyword evidence="3 5" id="KW-1133">Transmembrane helix</keyword>
<keyword evidence="6" id="KW-1003">Cell membrane</keyword>
<keyword evidence="4 5" id="KW-0472">Membrane</keyword>
<protein>
    <recommendedName>
        <fullName evidence="6">Phosphate transport system permease protein</fullName>
    </recommendedName>
</protein>
<feature type="transmembrane region" description="Helical" evidence="5">
    <location>
        <begin position="390"/>
        <end position="411"/>
    </location>
</feature>
<dbReference type="AlphaFoldDB" id="A0A1E3W4G7"/>
<evidence type="ECO:0000259" key="7">
    <source>
        <dbReference type="PROSITE" id="PS50928"/>
    </source>
</evidence>
<evidence type="ECO:0000256" key="4">
    <source>
        <dbReference type="ARBA" id="ARBA00023136"/>
    </source>
</evidence>
<dbReference type="PROSITE" id="PS50928">
    <property type="entry name" value="ABC_TM1"/>
    <property type="match status" value="1"/>
</dbReference>
<evidence type="ECO:0000256" key="2">
    <source>
        <dbReference type="ARBA" id="ARBA00022692"/>
    </source>
</evidence>
<feature type="transmembrane region" description="Helical" evidence="5">
    <location>
        <begin position="202"/>
        <end position="222"/>
    </location>
</feature>
<accession>A0A1E3W4G7</accession>
<evidence type="ECO:0000256" key="6">
    <source>
        <dbReference type="RuleBase" id="RU363054"/>
    </source>
</evidence>
<dbReference type="GO" id="GO:0005315">
    <property type="term" value="F:phosphate transmembrane transporter activity"/>
    <property type="evidence" value="ECO:0007669"/>
    <property type="project" value="InterPro"/>
</dbReference>
<keyword evidence="6" id="KW-0592">Phosphate transport</keyword>
<dbReference type="STRING" id="1774968.AUC68_02585"/>
<proteinExistence type="inferred from homology"/>
<keyword evidence="6" id="KW-0997">Cell inner membrane</keyword>
<dbReference type="InterPro" id="IPR000515">
    <property type="entry name" value="MetI-like"/>
</dbReference>
<evidence type="ECO:0000256" key="5">
    <source>
        <dbReference type="RuleBase" id="RU363032"/>
    </source>
</evidence>
<sequence>MSSLTILAILIGAGVLAYFIGRMRSIQTCGGQQQNLHSRPSYHGYYLAILTALPAIILLAVWGIAERPLTRYVAMQELPAKVLQGSDAEKALTMSVVDTIAEGLPQLSPEEYEVLRKARYGFVTTSDARDVLARHGVVLGSDPDRSLLAAADELASRAEPAGSRCRSACFALAALGFVWGYSRIRPELRARNIVERVMRGGLFLASTVAVLTTVGIVLSVLFETIHFFQFVSPFDFLFGTVWDPRFATVGKAEGQFGLLPLLWGTLFISAVALLVAVPVGLFAAIYMSEYAGSKVRAFAKPVLEILAGIPTIVYGFFALSVFGPLLRDLGFNIGLEISASSVLTAGIVMGVMIIPFVSSLSDDIINAVPQSLREGSYGLGATQSETIKKVILPAALPGIVGAVLLAASRAIGETMIVVLAAGIAANLTLNPLEPVTTITVKIVSQLTGDLEFNSPQTLVAFALGLTLFIITLALNVYALYIVRKYREQYE</sequence>
<evidence type="ECO:0000256" key="1">
    <source>
        <dbReference type="ARBA" id="ARBA00004651"/>
    </source>
</evidence>
<dbReference type="GO" id="GO:0005886">
    <property type="term" value="C:plasma membrane"/>
    <property type="evidence" value="ECO:0007669"/>
    <property type="project" value="UniProtKB-SubCell"/>
</dbReference>
<comment type="caution">
    <text evidence="6">Lacks conserved residue(s) required for the propagation of feature annotation.</text>
</comment>
<feature type="transmembrane region" description="Helical" evidence="5">
    <location>
        <begin position="261"/>
        <end position="285"/>
    </location>
</feature>
<feature type="transmembrane region" description="Helical" evidence="5">
    <location>
        <begin position="44"/>
        <end position="65"/>
    </location>
</feature>
<dbReference type="SUPFAM" id="SSF161098">
    <property type="entry name" value="MetI-like"/>
    <property type="match status" value="1"/>
</dbReference>
<dbReference type="Pfam" id="PF00528">
    <property type="entry name" value="BPD_transp_1"/>
    <property type="match status" value="1"/>
</dbReference>
<keyword evidence="5" id="KW-0813">Transport</keyword>
<dbReference type="RefSeq" id="WP_069436849.1">
    <property type="nucleotide sequence ID" value="NZ_LPWG01000010.1"/>
</dbReference>
<dbReference type="PANTHER" id="PTHR42727">
    <property type="entry name" value="PHOSPHATE TRANSPORT SYSTEM PERMEASE PROTEIN"/>
    <property type="match status" value="1"/>
</dbReference>
<comment type="subcellular location">
    <subcellularLocation>
        <location evidence="6">Cell inner membrane</location>
        <topology evidence="6">Multi-pass membrane protein</topology>
    </subcellularLocation>
    <subcellularLocation>
        <location evidence="1 5">Cell membrane</location>
        <topology evidence="1 5">Multi-pass membrane protein</topology>
    </subcellularLocation>
</comment>
<dbReference type="Pfam" id="PF12501">
    <property type="entry name" value="DUF3708"/>
    <property type="match status" value="1"/>
</dbReference>
<name>A0A1E3W4G7_9HYPH</name>
<dbReference type="OrthoDB" id="9785113at2"/>